<feature type="transmembrane region" description="Helical" evidence="2">
    <location>
        <begin position="55"/>
        <end position="75"/>
    </location>
</feature>
<keyword evidence="2" id="KW-0472">Membrane</keyword>
<organism evidence="3">
    <name type="scientific">Strombidinopsis acuminata</name>
    <dbReference type="NCBI Taxonomy" id="141414"/>
    <lineage>
        <taxon>Eukaryota</taxon>
        <taxon>Sar</taxon>
        <taxon>Alveolata</taxon>
        <taxon>Ciliophora</taxon>
        <taxon>Intramacronucleata</taxon>
        <taxon>Spirotrichea</taxon>
        <taxon>Choreotrichia</taxon>
        <taxon>Choreotrichida</taxon>
        <taxon>Strombidinopsidae</taxon>
        <taxon>Strombidinopsis</taxon>
    </lineage>
</organism>
<feature type="transmembrane region" description="Helical" evidence="2">
    <location>
        <begin position="29"/>
        <end position="48"/>
    </location>
</feature>
<name>A0A7S3SRD2_9SPIT</name>
<dbReference type="EMBL" id="HBIQ01054812">
    <property type="protein sequence ID" value="CAE0562652.1"/>
    <property type="molecule type" value="Transcribed_RNA"/>
</dbReference>
<feature type="transmembrane region" description="Helical" evidence="2">
    <location>
        <begin position="129"/>
        <end position="149"/>
    </location>
</feature>
<keyword evidence="2" id="KW-0812">Transmembrane</keyword>
<reference evidence="3" key="1">
    <citation type="submission" date="2021-01" db="EMBL/GenBank/DDBJ databases">
        <authorList>
            <person name="Corre E."/>
            <person name="Pelletier E."/>
            <person name="Niang G."/>
            <person name="Scheremetjew M."/>
            <person name="Finn R."/>
            <person name="Kale V."/>
            <person name="Holt S."/>
            <person name="Cochrane G."/>
            <person name="Meng A."/>
            <person name="Brown T."/>
            <person name="Cohen L."/>
        </authorList>
    </citation>
    <scope>NUCLEOTIDE SEQUENCE</scope>
    <source>
        <strain evidence="3">SPMC142</strain>
    </source>
</reference>
<evidence type="ECO:0000256" key="1">
    <source>
        <dbReference type="SAM" id="MobiDB-lite"/>
    </source>
</evidence>
<accession>A0A7S3SRD2</accession>
<evidence type="ECO:0000256" key="2">
    <source>
        <dbReference type="SAM" id="Phobius"/>
    </source>
</evidence>
<evidence type="ECO:0000313" key="3">
    <source>
        <dbReference type="EMBL" id="CAE0562652.1"/>
    </source>
</evidence>
<dbReference type="AlphaFoldDB" id="A0A7S3SRD2"/>
<sequence>MVGSPQSAPPAVEEGSLGNASSSSFSRQARPWFILLLLLSVVFLAIRWRMGDAHGALLMFAVCAVGVLALTVGTGTVDPVYSGYFGLMAFVSGLLDLNLAIEQILWSEWKQWHHQALLKGDLSGVAKPAMYLACSALQLASAFVAYLLYKECEGFEDFDTEESLLANADQARIYNAVLSHGAATLRPTASDPMKAAFAGHSHKLP</sequence>
<protein>
    <submittedName>
        <fullName evidence="3">Uncharacterized protein</fullName>
    </submittedName>
</protein>
<proteinExistence type="predicted"/>
<keyword evidence="2" id="KW-1133">Transmembrane helix</keyword>
<gene>
    <name evidence="3" type="ORF">SACU0126_LOCUS17445</name>
</gene>
<feature type="region of interest" description="Disordered" evidence="1">
    <location>
        <begin position="1"/>
        <end position="24"/>
    </location>
</feature>